<dbReference type="PROSITE" id="PS50114">
    <property type="entry name" value="GATA_ZN_FINGER_2"/>
    <property type="match status" value="1"/>
</dbReference>
<sequence>LLRNRTIRSSHAAPGSSQQAAENYDFGSYGPEVLHGSGYSRFYGEEEERRAVAALSGNYFMDSQAAAGFSPYSVATNWAGYSPAPANIRPEQPSPHRDSRECVYCGTISTSSWTSDATGHDLCDKCARHVYYMRLKETSTVAASASSSPPAVSPPKVQSSPSSRARY</sequence>
<accession>A0A7T8QUC6</accession>
<dbReference type="InterPro" id="IPR000679">
    <property type="entry name" value="Znf_GATA"/>
</dbReference>
<feature type="domain" description="GATA-type" evidence="6">
    <location>
        <begin position="96"/>
        <end position="126"/>
    </location>
</feature>
<dbReference type="GO" id="GO:0006355">
    <property type="term" value="P:regulation of DNA-templated transcription"/>
    <property type="evidence" value="ECO:0007669"/>
    <property type="project" value="InterPro"/>
</dbReference>
<proteinExistence type="predicted"/>
<dbReference type="GO" id="GO:0008270">
    <property type="term" value="F:zinc ion binding"/>
    <property type="evidence" value="ECO:0007669"/>
    <property type="project" value="UniProtKB-KW"/>
</dbReference>
<dbReference type="EMBL" id="CP045894">
    <property type="protein sequence ID" value="QQP55371.1"/>
    <property type="molecule type" value="Genomic_DNA"/>
</dbReference>
<feature type="region of interest" description="Disordered" evidence="5">
    <location>
        <begin position="1"/>
        <end position="24"/>
    </location>
</feature>
<evidence type="ECO:0000256" key="1">
    <source>
        <dbReference type="ARBA" id="ARBA00023015"/>
    </source>
</evidence>
<dbReference type="AlphaFoldDB" id="A0A7T8QUC6"/>
<organism evidence="7 8">
    <name type="scientific">Caligus rogercresseyi</name>
    <name type="common">Sea louse</name>
    <dbReference type="NCBI Taxonomy" id="217165"/>
    <lineage>
        <taxon>Eukaryota</taxon>
        <taxon>Metazoa</taxon>
        <taxon>Ecdysozoa</taxon>
        <taxon>Arthropoda</taxon>
        <taxon>Crustacea</taxon>
        <taxon>Multicrustacea</taxon>
        <taxon>Hexanauplia</taxon>
        <taxon>Copepoda</taxon>
        <taxon>Siphonostomatoida</taxon>
        <taxon>Caligidae</taxon>
        <taxon>Caligus</taxon>
    </lineage>
</organism>
<evidence type="ECO:0000256" key="3">
    <source>
        <dbReference type="ARBA" id="ARBA00023242"/>
    </source>
</evidence>
<evidence type="ECO:0000256" key="5">
    <source>
        <dbReference type="SAM" id="MobiDB-lite"/>
    </source>
</evidence>
<evidence type="ECO:0000313" key="8">
    <source>
        <dbReference type="Proteomes" id="UP000595437"/>
    </source>
</evidence>
<protein>
    <recommendedName>
        <fullName evidence="6">GATA-type domain-containing protein</fullName>
    </recommendedName>
</protein>
<keyword evidence="4" id="KW-0479">Metal-binding</keyword>
<feature type="non-terminal residue" evidence="7">
    <location>
        <position position="1"/>
    </location>
</feature>
<keyword evidence="4" id="KW-0863">Zinc-finger</keyword>
<evidence type="ECO:0000313" key="7">
    <source>
        <dbReference type="EMBL" id="QQP55371.1"/>
    </source>
</evidence>
<feature type="region of interest" description="Disordered" evidence="5">
    <location>
        <begin position="142"/>
        <end position="167"/>
    </location>
</feature>
<keyword evidence="2" id="KW-0804">Transcription</keyword>
<keyword evidence="8" id="KW-1185">Reference proteome</keyword>
<name>A0A7T8QUC6_CALRO</name>
<dbReference type="Gene3D" id="3.30.50.10">
    <property type="entry name" value="Erythroid Transcription Factor GATA-1, subunit A"/>
    <property type="match status" value="1"/>
</dbReference>
<feature type="non-terminal residue" evidence="7">
    <location>
        <position position="167"/>
    </location>
</feature>
<reference evidence="8" key="1">
    <citation type="submission" date="2021-01" db="EMBL/GenBank/DDBJ databases">
        <title>Caligus Genome Assembly.</title>
        <authorList>
            <person name="Gallardo-Escarate C."/>
        </authorList>
    </citation>
    <scope>NUCLEOTIDE SEQUENCE [LARGE SCALE GENOMIC DNA]</scope>
</reference>
<evidence type="ECO:0000259" key="6">
    <source>
        <dbReference type="PROSITE" id="PS50114"/>
    </source>
</evidence>
<gene>
    <name evidence="7" type="ORF">FKW44_008526</name>
</gene>
<evidence type="ECO:0000256" key="4">
    <source>
        <dbReference type="PROSITE-ProRule" id="PRU00094"/>
    </source>
</evidence>
<keyword evidence="1" id="KW-0805">Transcription regulation</keyword>
<dbReference type="SUPFAM" id="SSF57716">
    <property type="entry name" value="Glucocorticoid receptor-like (DNA-binding domain)"/>
    <property type="match status" value="1"/>
</dbReference>
<dbReference type="GO" id="GO:0043565">
    <property type="term" value="F:sequence-specific DNA binding"/>
    <property type="evidence" value="ECO:0007669"/>
    <property type="project" value="InterPro"/>
</dbReference>
<evidence type="ECO:0000256" key="2">
    <source>
        <dbReference type="ARBA" id="ARBA00023163"/>
    </source>
</evidence>
<dbReference type="InterPro" id="IPR013088">
    <property type="entry name" value="Znf_NHR/GATA"/>
</dbReference>
<keyword evidence="4" id="KW-0862">Zinc</keyword>
<dbReference type="Proteomes" id="UP000595437">
    <property type="component" value="Chromosome 5"/>
</dbReference>
<keyword evidence="3" id="KW-0539">Nucleus</keyword>